<gene>
    <name evidence="2" type="ORF">SAMN05660742_102138</name>
</gene>
<protein>
    <submittedName>
        <fullName evidence="2">Putative intracellular protease/amidase</fullName>
    </submittedName>
</protein>
<dbReference type="EMBL" id="FNZK01000002">
    <property type="protein sequence ID" value="SEI97606.1"/>
    <property type="molecule type" value="Genomic_DNA"/>
</dbReference>
<accession>A0A1H6V149</accession>
<dbReference type="InterPro" id="IPR002818">
    <property type="entry name" value="DJ-1/PfpI"/>
</dbReference>
<dbReference type="InterPro" id="IPR050325">
    <property type="entry name" value="Prot/Nucl_acid_deglycase"/>
</dbReference>
<keyword evidence="3" id="KW-1185">Reference proteome</keyword>
<sequence length="210" mass="23902">MGKILCFIYEEMVDFEMTLACHLLNREIVCIAYEKQVIKSKSGIWYYPMATVKDALDFTDVEALIIPGGFNDEQRPELTELIQNLNNKSILLAAICAGTQYLARAGVLQGRMYTTVLTKEKLRKVFPMALDDPFPRESYINKNVVKDQNIVTALGNAFVDFAVEILDYFKLFKEEKEKQDMSNHYKCLISFSPSVNALKDNSSDIAKLES</sequence>
<keyword evidence="2" id="KW-0378">Hydrolase</keyword>
<dbReference type="Pfam" id="PF01965">
    <property type="entry name" value="DJ-1_PfpI"/>
    <property type="match status" value="1"/>
</dbReference>
<dbReference type="GO" id="GO:0005737">
    <property type="term" value="C:cytoplasm"/>
    <property type="evidence" value="ECO:0007669"/>
    <property type="project" value="TreeGrafter"/>
</dbReference>
<organism evidence="2 3">
    <name type="scientific">Propionispira arboris</name>
    <dbReference type="NCBI Taxonomy" id="84035"/>
    <lineage>
        <taxon>Bacteria</taxon>
        <taxon>Bacillati</taxon>
        <taxon>Bacillota</taxon>
        <taxon>Negativicutes</taxon>
        <taxon>Selenomonadales</taxon>
        <taxon>Selenomonadaceae</taxon>
        <taxon>Propionispira</taxon>
    </lineage>
</organism>
<dbReference type="PANTHER" id="PTHR48094:SF12">
    <property type="entry name" value="PARKINSON DISEASE PROTEIN 7 HOMOLOG"/>
    <property type="match status" value="1"/>
</dbReference>
<dbReference type="SUPFAM" id="SSF52317">
    <property type="entry name" value="Class I glutamine amidotransferase-like"/>
    <property type="match status" value="1"/>
</dbReference>
<dbReference type="PANTHER" id="PTHR48094">
    <property type="entry name" value="PROTEIN/NUCLEIC ACID DEGLYCASE DJ-1-RELATED"/>
    <property type="match status" value="1"/>
</dbReference>
<evidence type="ECO:0000313" key="2">
    <source>
        <dbReference type="EMBL" id="SEI97606.1"/>
    </source>
</evidence>
<dbReference type="RefSeq" id="WP_091828911.1">
    <property type="nucleotide sequence ID" value="NZ_FNZK01000002.1"/>
</dbReference>
<name>A0A1H6V149_9FIRM</name>
<dbReference type="STRING" id="84035.SAMN05660742_102138"/>
<evidence type="ECO:0000313" key="3">
    <source>
        <dbReference type="Proteomes" id="UP000199662"/>
    </source>
</evidence>
<dbReference type="Gene3D" id="3.40.50.880">
    <property type="match status" value="1"/>
</dbReference>
<proteinExistence type="predicted"/>
<keyword evidence="2" id="KW-0645">Protease</keyword>
<dbReference type="GO" id="GO:0008233">
    <property type="term" value="F:peptidase activity"/>
    <property type="evidence" value="ECO:0007669"/>
    <property type="project" value="UniProtKB-KW"/>
</dbReference>
<evidence type="ECO:0000259" key="1">
    <source>
        <dbReference type="Pfam" id="PF01965"/>
    </source>
</evidence>
<feature type="domain" description="DJ-1/PfpI" evidence="1">
    <location>
        <begin position="3"/>
        <end position="166"/>
    </location>
</feature>
<dbReference type="Proteomes" id="UP000199662">
    <property type="component" value="Unassembled WGS sequence"/>
</dbReference>
<dbReference type="AlphaFoldDB" id="A0A1H6V149"/>
<reference evidence="2 3" key="1">
    <citation type="submission" date="2016-10" db="EMBL/GenBank/DDBJ databases">
        <authorList>
            <person name="de Groot N.N."/>
        </authorList>
    </citation>
    <scope>NUCLEOTIDE SEQUENCE [LARGE SCALE GENOMIC DNA]</scope>
    <source>
        <strain evidence="2 3">DSM 2179</strain>
    </source>
</reference>
<dbReference type="InterPro" id="IPR029062">
    <property type="entry name" value="Class_I_gatase-like"/>
</dbReference>
<dbReference type="GO" id="GO:0006508">
    <property type="term" value="P:proteolysis"/>
    <property type="evidence" value="ECO:0007669"/>
    <property type="project" value="UniProtKB-KW"/>
</dbReference>